<evidence type="ECO:0000256" key="3">
    <source>
        <dbReference type="ARBA" id="ARBA00022729"/>
    </source>
</evidence>
<comment type="function">
    <text evidence="1">Removes C-terminal D-alanyl residues from sugar-peptide cell wall precursors.</text>
</comment>
<dbReference type="MEROPS" id="S11.010"/>
<keyword evidence="7" id="KW-0961">Cell wall biogenesis/degradation</keyword>
<dbReference type="GO" id="GO:0009002">
    <property type="term" value="F:serine-type D-Ala-D-Ala carboxypeptidase activity"/>
    <property type="evidence" value="ECO:0007669"/>
    <property type="project" value="InterPro"/>
</dbReference>
<dbReference type="GO" id="GO:0071555">
    <property type="term" value="P:cell wall organization"/>
    <property type="evidence" value="ECO:0007669"/>
    <property type="project" value="UniProtKB-KW"/>
</dbReference>
<keyword evidence="6" id="KW-0573">Peptidoglycan synthesis</keyword>
<dbReference type="Proteomes" id="UP000321057">
    <property type="component" value="Unassembled WGS sequence"/>
</dbReference>
<dbReference type="RefSeq" id="WP_042738122.1">
    <property type="nucleotide sequence ID" value="NZ_BKAX01000001.1"/>
</dbReference>
<evidence type="ECO:0000256" key="2">
    <source>
        <dbReference type="ARBA" id="ARBA00007164"/>
    </source>
</evidence>
<feature type="active site" evidence="8">
    <location>
        <position position="137"/>
    </location>
</feature>
<evidence type="ECO:0000313" key="18">
    <source>
        <dbReference type="Proteomes" id="UP000321057"/>
    </source>
</evidence>
<protein>
    <submittedName>
        <fullName evidence="16">D-alanyl-D-alanine carboxypeptidase</fullName>
    </submittedName>
</protein>
<keyword evidence="11" id="KW-0472">Membrane</keyword>
<evidence type="ECO:0000256" key="7">
    <source>
        <dbReference type="ARBA" id="ARBA00023316"/>
    </source>
</evidence>
<keyword evidence="16" id="KW-0121">Carboxypeptidase</keyword>
<feature type="transmembrane region" description="Helical" evidence="11">
    <location>
        <begin position="400"/>
        <end position="421"/>
    </location>
</feature>
<dbReference type="GO" id="GO:0030655">
    <property type="term" value="P:beta-lactam antibiotic catabolic process"/>
    <property type="evidence" value="ECO:0007669"/>
    <property type="project" value="InterPro"/>
</dbReference>
<evidence type="ECO:0000259" key="14">
    <source>
        <dbReference type="Pfam" id="PF09211"/>
    </source>
</evidence>
<dbReference type="Gene3D" id="2.30.140.20">
    <property type="entry name" value="Penicillin-binding protein 4, C-terminal domain"/>
    <property type="match status" value="1"/>
</dbReference>
<dbReference type="SUPFAM" id="SSF56601">
    <property type="entry name" value="beta-lactamase/transpeptidase-like"/>
    <property type="match status" value="1"/>
</dbReference>
<dbReference type="Pfam" id="PF09211">
    <property type="entry name" value="DUF1958"/>
    <property type="match status" value="1"/>
</dbReference>
<keyword evidence="18" id="KW-1185">Reference proteome</keyword>
<evidence type="ECO:0000256" key="9">
    <source>
        <dbReference type="PIRSR" id="PIRSR618044-2"/>
    </source>
</evidence>
<dbReference type="GO" id="GO:0009252">
    <property type="term" value="P:peptidoglycan biosynthetic process"/>
    <property type="evidence" value="ECO:0007669"/>
    <property type="project" value="UniProtKB-KW"/>
</dbReference>
<dbReference type="AlphaFoldDB" id="A0A0D0SPK0"/>
<accession>A0A0D0SPK0</accession>
<reference evidence="16 17" key="1">
    <citation type="journal article" date="2016" name="Front. Microbiol.">
        <title>Comprehensive Phylogenetic Analysis of Bovine Non-aureus Staphylococci Species Based on Whole-Genome Sequencing.</title>
        <authorList>
            <person name="Naushad S."/>
            <person name="Barkema H.W."/>
            <person name="Luby C."/>
            <person name="Condas L.A."/>
            <person name="Nobrega D.B."/>
            <person name="Carson D.A."/>
            <person name="De Buck J."/>
        </authorList>
    </citation>
    <scope>NUCLEOTIDE SEQUENCE [LARGE SCALE GENOMIC DNA]</scope>
    <source>
        <strain evidence="16 17">SNUC 1388</strain>
    </source>
</reference>
<dbReference type="InterPro" id="IPR000871">
    <property type="entry name" value="Beta-lactam_class-A"/>
</dbReference>
<dbReference type="Proteomes" id="UP000283576">
    <property type="component" value="Unassembled WGS sequence"/>
</dbReference>
<organism evidence="16 17">
    <name type="scientific">Staphylococcus gallinarum</name>
    <dbReference type="NCBI Taxonomy" id="1293"/>
    <lineage>
        <taxon>Bacteria</taxon>
        <taxon>Bacillati</taxon>
        <taxon>Bacillota</taxon>
        <taxon>Bacilli</taxon>
        <taxon>Bacillales</taxon>
        <taxon>Staphylococcaceae</taxon>
        <taxon>Staphylococcus</taxon>
    </lineage>
</organism>
<dbReference type="GeneID" id="93846022"/>
<keyword evidence="4" id="KW-0378">Hydrolase</keyword>
<evidence type="ECO:0000256" key="4">
    <source>
        <dbReference type="ARBA" id="ARBA00022801"/>
    </source>
</evidence>
<sequence>MFKRLILTIIALFCVNVIITPFADAETVTPTQAANQYGYNVSDAYQPEGAMNIAQSGQILYQYNANQKWYPASMTKLMTMYLTLEAVKKGDLSLKDKVKITQDHYRMSTLPELSNTKLYPGETYTIKELLQITVSNSSNAAALILANEVSDNTSDFTDKMNEKAKEIGMKDTHFVNPTGAENKQLKDFAPKKYKNEDNSTSTAKDYDILSQRVIQDTPKILYFTKQLAPTQHGVTYYTFNHSLEGADMSLKGTDGLKTGSSDQADYNHTITTKRNGFRIVQTIMGAGNYKSLGGEKQRNMMGNALMNMSFDQYKYEKILSKGEHKINGHTYYVEKDLYDVLPKDFDKDDYKIVVKDDKVHIEYDREFISSKYGPPSVEVNKPLVHKATTVVKSTWDDHPILTLLGMLLIIAAIAIVIYLIIEAIRKKSSKK</sequence>
<evidence type="ECO:0000256" key="6">
    <source>
        <dbReference type="ARBA" id="ARBA00022984"/>
    </source>
</evidence>
<evidence type="ECO:0000313" key="17">
    <source>
        <dbReference type="Proteomes" id="UP000283576"/>
    </source>
</evidence>
<evidence type="ECO:0000256" key="10">
    <source>
        <dbReference type="RuleBase" id="RU004016"/>
    </source>
</evidence>
<dbReference type="EMBL" id="BKAX01000001">
    <property type="protein sequence ID" value="GEQ04365.1"/>
    <property type="molecule type" value="Genomic_DNA"/>
</dbReference>
<dbReference type="InterPro" id="IPR037091">
    <property type="entry name" value="Pen-bd_prot4_C_dom_sf"/>
</dbReference>
<feature type="active site" description="Acyl-ester intermediate" evidence="8">
    <location>
        <position position="73"/>
    </location>
</feature>
<feature type="domain" description="Peptidase S11 D-alanyl-D-alanine carboxypeptidase A N-terminal" evidence="13">
    <location>
        <begin position="54"/>
        <end position="286"/>
    </location>
</feature>
<dbReference type="InterPro" id="IPR018044">
    <property type="entry name" value="Peptidase_S11"/>
</dbReference>
<dbReference type="PRINTS" id="PR00725">
    <property type="entry name" value="DADACBPTASE1"/>
</dbReference>
<gene>
    <name evidence="16" type="ORF">BUZ01_07790</name>
    <name evidence="15" type="ORF">SGA02_01930</name>
</gene>
<dbReference type="InterPro" id="IPR001967">
    <property type="entry name" value="Peptidase_S11_N"/>
</dbReference>
<dbReference type="GO" id="GO:0006508">
    <property type="term" value="P:proteolysis"/>
    <property type="evidence" value="ECO:0007669"/>
    <property type="project" value="InterPro"/>
</dbReference>
<feature type="signal peptide" evidence="12">
    <location>
        <begin position="1"/>
        <end position="25"/>
    </location>
</feature>
<dbReference type="Gene3D" id="3.40.710.10">
    <property type="entry name" value="DD-peptidase/beta-lactamase superfamily"/>
    <property type="match status" value="1"/>
</dbReference>
<dbReference type="GO" id="GO:0008360">
    <property type="term" value="P:regulation of cell shape"/>
    <property type="evidence" value="ECO:0007669"/>
    <property type="project" value="UniProtKB-KW"/>
</dbReference>
<feature type="binding site" evidence="9">
    <location>
        <position position="257"/>
    </location>
    <ligand>
        <name>substrate</name>
    </ligand>
</feature>
<evidence type="ECO:0000256" key="1">
    <source>
        <dbReference type="ARBA" id="ARBA00003217"/>
    </source>
</evidence>
<dbReference type="InterPro" id="IPR015956">
    <property type="entry name" value="Peniciliin-bd_prot_C_sf"/>
</dbReference>
<name>A0A0D0SPK0_STAGA</name>
<proteinExistence type="inferred from homology"/>
<dbReference type="InterPro" id="IPR015294">
    <property type="entry name" value="Pen-bd_prot4_C_dom"/>
</dbReference>
<evidence type="ECO:0000256" key="12">
    <source>
        <dbReference type="SAM" id="SignalP"/>
    </source>
</evidence>
<dbReference type="Pfam" id="PF00768">
    <property type="entry name" value="Peptidase_S11"/>
    <property type="match status" value="1"/>
</dbReference>
<evidence type="ECO:0000256" key="11">
    <source>
        <dbReference type="SAM" id="Phobius"/>
    </source>
</evidence>
<dbReference type="EMBL" id="QXRZ01000004">
    <property type="protein sequence ID" value="RIL42754.1"/>
    <property type="molecule type" value="Genomic_DNA"/>
</dbReference>
<evidence type="ECO:0000259" key="13">
    <source>
        <dbReference type="Pfam" id="PF00768"/>
    </source>
</evidence>
<dbReference type="NCBIfam" id="NF038258">
    <property type="entry name" value="PBP4_Staph"/>
    <property type="match status" value="1"/>
</dbReference>
<comment type="similarity">
    <text evidence="2 10">Belongs to the peptidase S11 family.</text>
</comment>
<dbReference type="InterPro" id="IPR012338">
    <property type="entry name" value="Beta-lactam/transpept-like"/>
</dbReference>
<keyword evidence="5" id="KW-0133">Cell shape</keyword>
<keyword evidence="11" id="KW-0812">Transmembrane</keyword>
<feature type="active site" description="Proton acceptor" evidence="8">
    <location>
        <position position="76"/>
    </location>
</feature>
<dbReference type="GO" id="GO:0046677">
    <property type="term" value="P:response to antibiotic"/>
    <property type="evidence" value="ECO:0007669"/>
    <property type="project" value="InterPro"/>
</dbReference>
<dbReference type="PANTHER" id="PTHR35333:SF4">
    <property type="entry name" value="SLR0121 PROTEIN"/>
    <property type="match status" value="1"/>
</dbReference>
<keyword evidence="16" id="KW-0645">Protease</keyword>
<feature type="domain" description="Penicillin-binding protein 4 C-terminal" evidence="14">
    <location>
        <begin position="315"/>
        <end position="379"/>
    </location>
</feature>
<dbReference type="PANTHER" id="PTHR35333">
    <property type="entry name" value="BETA-LACTAMASE"/>
    <property type="match status" value="1"/>
</dbReference>
<keyword evidence="3 12" id="KW-0732">Signal</keyword>
<evidence type="ECO:0000256" key="5">
    <source>
        <dbReference type="ARBA" id="ARBA00022960"/>
    </source>
</evidence>
<reference evidence="15 18" key="2">
    <citation type="submission" date="2019-07" db="EMBL/GenBank/DDBJ databases">
        <title>Whole genome shotgun sequence of Staphylococcus gallinarum NBRC 109767.</title>
        <authorList>
            <person name="Hosoyama A."/>
            <person name="Uohara A."/>
            <person name="Ohji S."/>
            <person name="Ichikawa N."/>
        </authorList>
    </citation>
    <scope>NUCLEOTIDE SEQUENCE [LARGE SCALE GENOMIC DNA]</scope>
    <source>
        <strain evidence="15 18">NBRC 109767</strain>
    </source>
</reference>
<dbReference type="SUPFAM" id="SSF69189">
    <property type="entry name" value="Penicillin-binding protein associated domain"/>
    <property type="match status" value="1"/>
</dbReference>
<dbReference type="OrthoDB" id="9791132at2"/>
<evidence type="ECO:0000256" key="8">
    <source>
        <dbReference type="PIRSR" id="PIRSR618044-1"/>
    </source>
</evidence>
<dbReference type="GO" id="GO:0008800">
    <property type="term" value="F:beta-lactamase activity"/>
    <property type="evidence" value="ECO:0007669"/>
    <property type="project" value="InterPro"/>
</dbReference>
<comment type="caution">
    <text evidence="16">The sequence shown here is derived from an EMBL/GenBank/DDBJ whole genome shotgun (WGS) entry which is preliminary data.</text>
</comment>
<keyword evidence="11" id="KW-1133">Transmembrane helix</keyword>
<evidence type="ECO:0000313" key="15">
    <source>
        <dbReference type="EMBL" id="GEQ04365.1"/>
    </source>
</evidence>
<feature type="chain" id="PRO_5044541886" evidence="12">
    <location>
        <begin position="26"/>
        <end position="431"/>
    </location>
</feature>
<evidence type="ECO:0000313" key="16">
    <source>
        <dbReference type="EMBL" id="RIL42754.1"/>
    </source>
</evidence>